<name>A0A4R2L7U5_9GAMM</name>
<dbReference type="EMBL" id="SLWY01000004">
    <property type="protein sequence ID" value="TCO82726.1"/>
    <property type="molecule type" value="Genomic_DNA"/>
</dbReference>
<dbReference type="RefSeq" id="WP_132539248.1">
    <property type="nucleotide sequence ID" value="NZ_SLWY01000004.1"/>
</dbReference>
<dbReference type="Proteomes" id="UP000295765">
    <property type="component" value="Unassembled WGS sequence"/>
</dbReference>
<sequence>MRSQTPPELEQLERLQRAARDAGVGSGEAGPARCERCGTTLTPLRRARGHVLCPGCAGGIAQRR</sequence>
<evidence type="ECO:0000313" key="1">
    <source>
        <dbReference type="EMBL" id="TCO82726.1"/>
    </source>
</evidence>
<gene>
    <name evidence="1" type="ORF">EV699_104118</name>
</gene>
<keyword evidence="2" id="KW-1185">Reference proteome</keyword>
<accession>A0A4R2L7U5</accession>
<comment type="caution">
    <text evidence="1">The sequence shown here is derived from an EMBL/GenBank/DDBJ whole genome shotgun (WGS) entry which is preliminary data.</text>
</comment>
<reference evidence="1 2" key="1">
    <citation type="submission" date="2019-03" db="EMBL/GenBank/DDBJ databases">
        <title>Genomic Encyclopedia of Type Strains, Phase IV (KMG-IV): sequencing the most valuable type-strain genomes for metagenomic binning, comparative biology and taxonomic classification.</title>
        <authorList>
            <person name="Goeker M."/>
        </authorList>
    </citation>
    <scope>NUCLEOTIDE SEQUENCE [LARGE SCALE GENOMIC DNA]</scope>
    <source>
        <strain evidence="1 2">DSM 25287</strain>
    </source>
</reference>
<proteinExistence type="predicted"/>
<organism evidence="1 2">
    <name type="scientific">Plasticicumulans lactativorans</name>
    <dbReference type="NCBI Taxonomy" id="1133106"/>
    <lineage>
        <taxon>Bacteria</taxon>
        <taxon>Pseudomonadati</taxon>
        <taxon>Pseudomonadota</taxon>
        <taxon>Gammaproteobacteria</taxon>
        <taxon>Candidatus Competibacteraceae</taxon>
        <taxon>Plasticicumulans</taxon>
    </lineage>
</organism>
<evidence type="ECO:0000313" key="2">
    <source>
        <dbReference type="Proteomes" id="UP000295765"/>
    </source>
</evidence>
<protein>
    <submittedName>
        <fullName evidence="1">Uncharacterized protein</fullName>
    </submittedName>
</protein>
<dbReference type="AlphaFoldDB" id="A0A4R2L7U5"/>